<sequence length="212" mass="23335">QGFMVPKDLKVNKATELDGAEVCVQTGTTTELNLADYFRAKGMTFKPVVFENLEESKTAFFNGRCQVYTTDRSGLASIRAADAPNPDDYVILPDTISKEPLGPVVRRGDDEWFSIVKWMVYGLIEAEEKGVTSKNVDEMKSSQDPVIQRLLGVSGDMGTKLGLDNDWAARAIKAVGNYGELYARNVLPIGLPREGSNALWTNGGMMYAMPLR</sequence>
<dbReference type="Proteomes" id="UP000019140">
    <property type="component" value="Unassembled WGS sequence"/>
</dbReference>
<dbReference type="InterPro" id="IPR051455">
    <property type="entry name" value="Bact_solute-bind_prot3"/>
</dbReference>
<proteinExistence type="inferred from homology"/>
<evidence type="ECO:0000256" key="2">
    <source>
        <dbReference type="ARBA" id="ARBA00022448"/>
    </source>
</evidence>
<accession>W4M7G7</accession>
<evidence type="ECO:0000256" key="1">
    <source>
        <dbReference type="ARBA" id="ARBA00010333"/>
    </source>
</evidence>
<dbReference type="PANTHER" id="PTHR30085">
    <property type="entry name" value="AMINO ACID ABC TRANSPORTER PERMEASE"/>
    <property type="match status" value="1"/>
</dbReference>
<name>W4M7G7_9BACT</name>
<dbReference type="Gene3D" id="3.40.190.10">
    <property type="entry name" value="Periplasmic binding protein-like II"/>
    <property type="match status" value="2"/>
</dbReference>
<keyword evidence="2" id="KW-0813">Transport</keyword>
<organism evidence="4 5">
    <name type="scientific">Candidatus Entotheonella gemina</name>
    <dbReference type="NCBI Taxonomy" id="1429439"/>
    <lineage>
        <taxon>Bacteria</taxon>
        <taxon>Pseudomonadati</taxon>
        <taxon>Nitrospinota/Tectimicrobiota group</taxon>
        <taxon>Candidatus Tectimicrobiota</taxon>
        <taxon>Candidatus Entotheonellia</taxon>
        <taxon>Candidatus Entotheonellales</taxon>
        <taxon>Candidatus Entotheonellaceae</taxon>
        <taxon>Candidatus Entotheonella</taxon>
    </lineage>
</organism>
<keyword evidence="3" id="KW-0732">Signal</keyword>
<dbReference type="SUPFAM" id="SSF53850">
    <property type="entry name" value="Periplasmic binding protein-like II"/>
    <property type="match status" value="1"/>
</dbReference>
<reference evidence="4 5" key="1">
    <citation type="journal article" date="2014" name="Nature">
        <title>An environmental bacterial taxon with a large and distinct metabolic repertoire.</title>
        <authorList>
            <person name="Wilson M.C."/>
            <person name="Mori T."/>
            <person name="Ruckert C."/>
            <person name="Uria A.R."/>
            <person name="Helf M.J."/>
            <person name="Takada K."/>
            <person name="Gernert C."/>
            <person name="Steffens U.A."/>
            <person name="Heycke N."/>
            <person name="Schmitt S."/>
            <person name="Rinke C."/>
            <person name="Helfrich E.J."/>
            <person name="Brachmann A.O."/>
            <person name="Gurgui C."/>
            <person name="Wakimoto T."/>
            <person name="Kracht M."/>
            <person name="Crusemann M."/>
            <person name="Hentschel U."/>
            <person name="Abe I."/>
            <person name="Matsunaga S."/>
            <person name="Kalinowski J."/>
            <person name="Takeyama H."/>
            <person name="Piel J."/>
        </authorList>
    </citation>
    <scope>NUCLEOTIDE SEQUENCE [LARGE SCALE GENOMIC DNA]</scope>
    <source>
        <strain evidence="5">TSY2</strain>
    </source>
</reference>
<evidence type="ECO:0000256" key="3">
    <source>
        <dbReference type="ARBA" id="ARBA00022729"/>
    </source>
</evidence>
<keyword evidence="5" id="KW-1185">Reference proteome</keyword>
<evidence type="ECO:0000313" key="5">
    <source>
        <dbReference type="Proteomes" id="UP000019140"/>
    </source>
</evidence>
<comment type="similarity">
    <text evidence="1">Belongs to the bacterial solute-binding protein 3 family.</text>
</comment>
<dbReference type="PANTHER" id="PTHR30085:SF7">
    <property type="entry name" value="AMINO-ACID ABC TRANSPORTER-BINDING PROTEIN YHDW-RELATED"/>
    <property type="match status" value="1"/>
</dbReference>
<dbReference type="AlphaFoldDB" id="W4M7G7"/>
<evidence type="ECO:0000313" key="4">
    <source>
        <dbReference type="EMBL" id="ETX05592.1"/>
    </source>
</evidence>
<dbReference type="EMBL" id="AZHX01000919">
    <property type="protein sequence ID" value="ETX05592.1"/>
    <property type="molecule type" value="Genomic_DNA"/>
</dbReference>
<feature type="non-terminal residue" evidence="4">
    <location>
        <position position="1"/>
    </location>
</feature>
<dbReference type="HOGENOM" id="CLU_1296750_0_0_7"/>
<dbReference type="GO" id="GO:0006865">
    <property type="term" value="P:amino acid transport"/>
    <property type="evidence" value="ECO:0007669"/>
    <property type="project" value="TreeGrafter"/>
</dbReference>
<comment type="caution">
    <text evidence="4">The sequence shown here is derived from an EMBL/GenBank/DDBJ whole genome shotgun (WGS) entry which is preliminary data.</text>
</comment>
<gene>
    <name evidence="4" type="ORF">ETSY2_22055</name>
</gene>
<protein>
    <submittedName>
        <fullName evidence="4">Uncharacterized protein</fullName>
    </submittedName>
</protein>